<organism evidence="20 21">
    <name type="scientific">Nocardioides massiliensis</name>
    <dbReference type="NCBI Taxonomy" id="1325935"/>
    <lineage>
        <taxon>Bacteria</taxon>
        <taxon>Bacillati</taxon>
        <taxon>Actinomycetota</taxon>
        <taxon>Actinomycetes</taxon>
        <taxon>Propionibacteriales</taxon>
        <taxon>Nocardioidaceae</taxon>
        <taxon>Nocardioides</taxon>
    </lineage>
</organism>
<feature type="domain" description="FAD-dependent oxidoreductase 2 FAD-binding" evidence="18">
    <location>
        <begin position="23"/>
        <end position="56"/>
    </location>
</feature>
<dbReference type="InterPro" id="IPR000172">
    <property type="entry name" value="GMC_OxRdtase_N"/>
</dbReference>
<dbReference type="InterPro" id="IPR003953">
    <property type="entry name" value="FAD-dep_OxRdtase_2_FAD-bd"/>
</dbReference>
<sequence>MALRLPSPRTGARRTESATFDADVLVVGSGFGGSVTALRLAEKGYRVLVVEAGRRFEDEDFPKTSWSLRRYIWAPAARCFGILRITPLGEVLIASGAGVGGGSLVYANTLYEPLDGFYRDPQWADITDWREELAPHYDQAKRMLGVTTYPGHTEADDLLAKVARDLGIEEPAHPADVGVLFGEQPGEEVADPFFGGVGPERRACIDCGACMTGCRHNAKNTLMKNYLHLAEQAGARVLAMQTVDSVAPLGDGSGRAGYAVATHRTGNRVRRRTFTAQHVVFAGNALNTQKLLHKLRATTLPGLSPRVGELSRTNSEAVLSARTLEGSADLTPGVAITSSVHPDENTHIEAVRYGRGSSALALLNALLVDPEDGVPMWRSVLRTYRREGLRRAWALHTPRRWAEQSIIVLVMQSLDNSVTTFRKGVFKRMTSRPGVGEPNPTWLPIAHQFTRQLAQRLGGVAGGSVGGLVGMPLTAHFIGGCVIGTSAQDGVVDPYHRAFGYENLHITDGSTISANLGVNPSLTITAQAERATALWPNKGEADPRPPLGAPYARLEPVAPRHPMVPADAPGALRPVELGMPKVASVSPPD</sequence>
<feature type="domain" description="Glucose-methanol-choline oxidoreductase N-terminal" evidence="17">
    <location>
        <begin position="204"/>
        <end position="293"/>
    </location>
</feature>
<evidence type="ECO:0000256" key="4">
    <source>
        <dbReference type="ARBA" id="ARBA00022630"/>
    </source>
</evidence>
<evidence type="ECO:0000256" key="1">
    <source>
        <dbReference type="ARBA" id="ARBA00001974"/>
    </source>
</evidence>
<reference evidence="20 21" key="1">
    <citation type="submission" date="2023-07" db="EMBL/GenBank/DDBJ databases">
        <title>Sequencing the genomes of 1000 actinobacteria strains.</title>
        <authorList>
            <person name="Klenk H.-P."/>
        </authorList>
    </citation>
    <scope>NUCLEOTIDE SEQUENCE [LARGE SCALE GENOMIC DNA]</scope>
    <source>
        <strain evidence="20 21">GD13</strain>
    </source>
</reference>
<dbReference type="EC" id="1.1.3.6" evidence="13"/>
<dbReference type="InterPro" id="IPR036188">
    <property type="entry name" value="FAD/NAD-bd_sf"/>
</dbReference>
<comment type="similarity">
    <text evidence="2">Belongs to the GMC oxidoreductase family.</text>
</comment>
<evidence type="ECO:0000256" key="3">
    <source>
        <dbReference type="ARBA" id="ARBA00022548"/>
    </source>
</evidence>
<dbReference type="EMBL" id="JAUSQM010000001">
    <property type="protein sequence ID" value="MDP9821679.1"/>
    <property type="molecule type" value="Genomic_DNA"/>
</dbReference>
<evidence type="ECO:0000259" key="18">
    <source>
        <dbReference type="Pfam" id="PF00890"/>
    </source>
</evidence>
<dbReference type="Proteomes" id="UP001240447">
    <property type="component" value="Unassembled WGS sequence"/>
</dbReference>
<evidence type="ECO:0000259" key="19">
    <source>
        <dbReference type="Pfam" id="PF05199"/>
    </source>
</evidence>
<evidence type="ECO:0000256" key="9">
    <source>
        <dbReference type="ARBA" id="ARBA00023221"/>
    </source>
</evidence>
<feature type="region of interest" description="Disordered" evidence="16">
    <location>
        <begin position="558"/>
        <end position="589"/>
    </location>
</feature>
<dbReference type="Pfam" id="PF05199">
    <property type="entry name" value="GMC_oxred_C"/>
    <property type="match status" value="1"/>
</dbReference>
<dbReference type="Pfam" id="PF00890">
    <property type="entry name" value="FAD_binding_2"/>
    <property type="match status" value="1"/>
</dbReference>
<evidence type="ECO:0000256" key="13">
    <source>
        <dbReference type="ARBA" id="ARBA00049723"/>
    </source>
</evidence>
<feature type="domain" description="Glucose-methanol-choline oxidoreductase C-terminal" evidence="19">
    <location>
        <begin position="474"/>
        <end position="528"/>
    </location>
</feature>
<dbReference type="PANTHER" id="PTHR47470">
    <property type="entry name" value="CHOLESTEROL OXIDASE"/>
    <property type="match status" value="1"/>
</dbReference>
<keyword evidence="10" id="KW-0413">Isomerase</keyword>
<dbReference type="PRINTS" id="PR00411">
    <property type="entry name" value="PNDRDTASEI"/>
</dbReference>
<evidence type="ECO:0000256" key="6">
    <source>
        <dbReference type="ARBA" id="ARBA00023002"/>
    </source>
</evidence>
<keyword evidence="6 20" id="KW-0560">Oxidoreductase</keyword>
<gene>
    <name evidence="20" type="ORF">J2S59_001488</name>
</gene>
<proteinExistence type="inferred from homology"/>
<evidence type="ECO:0000256" key="16">
    <source>
        <dbReference type="SAM" id="MobiDB-lite"/>
    </source>
</evidence>
<evidence type="ECO:0000256" key="8">
    <source>
        <dbReference type="ARBA" id="ARBA00023166"/>
    </source>
</evidence>
<name>A0ABT9NMN1_9ACTN</name>
<comment type="pathway">
    <text evidence="12">Steroid metabolism; cholesterol degradation.</text>
</comment>
<keyword evidence="4" id="KW-0285">Flavoprotein</keyword>
<comment type="caution">
    <text evidence="20">The sequence shown here is derived from an EMBL/GenBank/DDBJ whole genome shotgun (WGS) entry which is preliminary data.</text>
</comment>
<keyword evidence="9" id="KW-0753">Steroid metabolism</keyword>
<evidence type="ECO:0000313" key="20">
    <source>
        <dbReference type="EMBL" id="MDP9821679.1"/>
    </source>
</evidence>
<dbReference type="GO" id="GO:0016995">
    <property type="term" value="F:cholesterol oxidase activity"/>
    <property type="evidence" value="ECO:0007669"/>
    <property type="project" value="UniProtKB-EC"/>
</dbReference>
<evidence type="ECO:0000256" key="2">
    <source>
        <dbReference type="ARBA" id="ARBA00010790"/>
    </source>
</evidence>
<dbReference type="SUPFAM" id="SSF51905">
    <property type="entry name" value="FAD/NAD(P)-binding domain"/>
    <property type="match status" value="1"/>
</dbReference>
<protein>
    <recommendedName>
        <fullName evidence="14">Cholesterol oxidase</fullName>
        <ecNumber evidence="13">1.1.3.6</ecNumber>
        <ecNumber evidence="11">5.3.3.1</ecNumber>
    </recommendedName>
    <alternativeName>
        <fullName evidence="15">Cholesterol isomerase</fullName>
    </alternativeName>
</protein>
<dbReference type="InterPro" id="IPR052542">
    <property type="entry name" value="Cholesterol_Oxidase"/>
</dbReference>
<keyword evidence="3" id="KW-0153">Cholesterol metabolism</keyword>
<dbReference type="Gene3D" id="3.50.50.60">
    <property type="entry name" value="FAD/NAD(P)-binding domain"/>
    <property type="match status" value="3"/>
</dbReference>
<dbReference type="PANTHER" id="PTHR47470:SF1">
    <property type="entry name" value="FAD-DEPENDENT OXIDOREDUCTASE 2 FAD BINDING DOMAIN-CONTAINING PROTEIN"/>
    <property type="match status" value="1"/>
</dbReference>
<evidence type="ECO:0000313" key="21">
    <source>
        <dbReference type="Proteomes" id="UP001240447"/>
    </source>
</evidence>
<evidence type="ECO:0000256" key="15">
    <source>
        <dbReference type="ARBA" id="ARBA00049778"/>
    </source>
</evidence>
<keyword evidence="8" id="KW-1207">Sterol metabolism</keyword>
<evidence type="ECO:0000259" key="17">
    <source>
        <dbReference type="Pfam" id="PF00732"/>
    </source>
</evidence>
<accession>A0ABT9NMN1</accession>
<dbReference type="InterPro" id="IPR007867">
    <property type="entry name" value="GMC_OxRtase_C"/>
</dbReference>
<comment type="cofactor">
    <cofactor evidence="1">
        <name>FAD</name>
        <dbReference type="ChEBI" id="CHEBI:57692"/>
    </cofactor>
</comment>
<evidence type="ECO:0000256" key="10">
    <source>
        <dbReference type="ARBA" id="ARBA00023235"/>
    </source>
</evidence>
<evidence type="ECO:0000256" key="14">
    <source>
        <dbReference type="ARBA" id="ARBA00049744"/>
    </source>
</evidence>
<evidence type="ECO:0000256" key="11">
    <source>
        <dbReference type="ARBA" id="ARBA00038856"/>
    </source>
</evidence>
<keyword evidence="21" id="KW-1185">Reference proteome</keyword>
<evidence type="ECO:0000256" key="7">
    <source>
        <dbReference type="ARBA" id="ARBA00023098"/>
    </source>
</evidence>
<evidence type="ECO:0000256" key="12">
    <source>
        <dbReference type="ARBA" id="ARBA00049645"/>
    </source>
</evidence>
<keyword evidence="5" id="KW-0274">FAD</keyword>
<dbReference type="Pfam" id="PF00732">
    <property type="entry name" value="GMC_oxred_N"/>
    <property type="match status" value="1"/>
</dbReference>
<evidence type="ECO:0000256" key="5">
    <source>
        <dbReference type="ARBA" id="ARBA00022827"/>
    </source>
</evidence>
<keyword evidence="7" id="KW-0443">Lipid metabolism</keyword>
<dbReference type="EC" id="5.3.3.1" evidence="11"/>
<dbReference type="RefSeq" id="WP_306824969.1">
    <property type="nucleotide sequence ID" value="NZ_JAUSQM010000001.1"/>
</dbReference>